<dbReference type="PANTHER" id="PTHR36113:SF6">
    <property type="entry name" value="FOSFOMYCIN RESISTANCE PROTEIN FOSX"/>
    <property type="match status" value="1"/>
</dbReference>
<keyword evidence="1" id="KW-0479">Metal-binding</keyword>
<name>A0A2H0TCB7_9BACT</name>
<dbReference type="Gene3D" id="3.10.180.10">
    <property type="entry name" value="2,3-Dihydroxybiphenyl 1,2-Dioxygenase, domain 1"/>
    <property type="match status" value="1"/>
</dbReference>
<dbReference type="Proteomes" id="UP000231503">
    <property type="component" value="Unassembled WGS sequence"/>
</dbReference>
<dbReference type="EMBL" id="PFCO01000011">
    <property type="protein sequence ID" value="PIR69177.1"/>
    <property type="molecule type" value="Genomic_DNA"/>
</dbReference>
<evidence type="ECO:0000313" key="4">
    <source>
        <dbReference type="Proteomes" id="UP000231503"/>
    </source>
</evidence>
<protein>
    <recommendedName>
        <fullName evidence="2">VOC domain-containing protein</fullName>
    </recommendedName>
</protein>
<dbReference type="GO" id="GO:0046872">
    <property type="term" value="F:metal ion binding"/>
    <property type="evidence" value="ECO:0007669"/>
    <property type="project" value="UniProtKB-KW"/>
</dbReference>
<dbReference type="InterPro" id="IPR051332">
    <property type="entry name" value="Fosfomycin_Res_Enzymes"/>
</dbReference>
<dbReference type="InterPro" id="IPR029068">
    <property type="entry name" value="Glyas_Bleomycin-R_OHBP_Dase"/>
</dbReference>
<sequence>MKPAFIDHLVLIVKDIKETENFYSAFLGAPEHLGDESVSYKIGETKIFFGLPYTEWATLDKDSGGINHLAFGVKTIEELKEFERLLNEAGIKNSSIQIDKYGDKEFIWFDDPDGYRLEFYCRPE</sequence>
<dbReference type="SUPFAM" id="SSF54593">
    <property type="entry name" value="Glyoxalase/Bleomycin resistance protein/Dihydroxybiphenyl dioxygenase"/>
    <property type="match status" value="1"/>
</dbReference>
<dbReference type="InterPro" id="IPR004360">
    <property type="entry name" value="Glyas_Fos-R_dOase_dom"/>
</dbReference>
<dbReference type="InterPro" id="IPR037523">
    <property type="entry name" value="VOC_core"/>
</dbReference>
<dbReference type="Pfam" id="PF00903">
    <property type="entry name" value="Glyoxalase"/>
    <property type="match status" value="1"/>
</dbReference>
<organism evidence="3 4">
    <name type="scientific">Candidatus Niyogibacteria bacterium CG10_big_fil_rev_8_21_14_0_10_46_36</name>
    <dbReference type="NCBI Taxonomy" id="1974726"/>
    <lineage>
        <taxon>Bacteria</taxon>
        <taxon>Candidatus Niyogiibacteriota</taxon>
    </lineage>
</organism>
<dbReference type="PANTHER" id="PTHR36113">
    <property type="entry name" value="LYASE, PUTATIVE-RELATED-RELATED"/>
    <property type="match status" value="1"/>
</dbReference>
<comment type="caution">
    <text evidence="3">The sequence shown here is derived from an EMBL/GenBank/DDBJ whole genome shotgun (WGS) entry which is preliminary data.</text>
</comment>
<dbReference type="PROSITE" id="PS51819">
    <property type="entry name" value="VOC"/>
    <property type="match status" value="1"/>
</dbReference>
<dbReference type="AlphaFoldDB" id="A0A2H0TCB7"/>
<evidence type="ECO:0000313" key="3">
    <source>
        <dbReference type="EMBL" id="PIR69177.1"/>
    </source>
</evidence>
<evidence type="ECO:0000259" key="2">
    <source>
        <dbReference type="PROSITE" id="PS51819"/>
    </source>
</evidence>
<gene>
    <name evidence="3" type="ORF">COU47_04520</name>
</gene>
<dbReference type="CDD" id="cd06587">
    <property type="entry name" value="VOC"/>
    <property type="match status" value="1"/>
</dbReference>
<evidence type="ECO:0000256" key="1">
    <source>
        <dbReference type="ARBA" id="ARBA00022723"/>
    </source>
</evidence>
<accession>A0A2H0TCB7</accession>
<feature type="domain" description="VOC" evidence="2">
    <location>
        <begin position="5"/>
        <end position="122"/>
    </location>
</feature>
<reference evidence="4" key="1">
    <citation type="submission" date="2017-09" db="EMBL/GenBank/DDBJ databases">
        <title>Depth-based differentiation of microbial function through sediment-hosted aquifers and enrichment of novel symbionts in the deep terrestrial subsurface.</title>
        <authorList>
            <person name="Probst A.J."/>
            <person name="Ladd B."/>
            <person name="Jarett J.K."/>
            <person name="Geller-Mcgrath D.E."/>
            <person name="Sieber C.M.K."/>
            <person name="Emerson J.B."/>
            <person name="Anantharaman K."/>
            <person name="Thomas B.C."/>
            <person name="Malmstrom R."/>
            <person name="Stieglmeier M."/>
            <person name="Klingl A."/>
            <person name="Woyke T."/>
            <person name="Ryan C.M."/>
            <person name="Banfield J.F."/>
        </authorList>
    </citation>
    <scope>NUCLEOTIDE SEQUENCE [LARGE SCALE GENOMIC DNA]</scope>
</reference>
<proteinExistence type="predicted"/>